<dbReference type="InterPro" id="IPR027417">
    <property type="entry name" value="P-loop_NTPase"/>
</dbReference>
<dbReference type="SUPFAM" id="SSF52540">
    <property type="entry name" value="P-loop containing nucleoside triphosphate hydrolases"/>
    <property type="match status" value="1"/>
</dbReference>
<dbReference type="AlphaFoldDB" id="E3ELC0"/>
<dbReference type="RefSeq" id="WP_013386366.1">
    <property type="nucleotide sequence ID" value="NC_014628.2"/>
</dbReference>
<reference evidence="6 7" key="1">
    <citation type="journal article" date="2011" name="J. Bacteriol.">
        <title>Complete genome sequence of Paenibacillus polymyxa SC2, a strain of plant growth-promoting Rhizobacterium with broad-spectrum antimicrobial activity.</title>
        <authorList>
            <person name="Ma M."/>
            <person name="Wang C."/>
            <person name="Ding Y."/>
            <person name="Li L."/>
            <person name="Shen D."/>
            <person name="Jiang X."/>
            <person name="Guan D."/>
            <person name="Cao F."/>
            <person name="Chen H."/>
            <person name="Feng R."/>
            <person name="Wang X."/>
            <person name="Ge Y."/>
            <person name="Yao L."/>
            <person name="Bing X."/>
            <person name="Yang X."/>
            <person name="Li J."/>
            <person name="Du B."/>
        </authorList>
    </citation>
    <scope>NUCLEOTIDE SEQUENCE [LARGE SCALE GENOMIC DNA]</scope>
    <source>
        <strain evidence="6 7">SC2</strain>
        <plasmid evidence="7">pSC2</plasmid>
    </source>
</reference>
<evidence type="ECO:0000256" key="4">
    <source>
        <dbReference type="SAM" id="Coils"/>
    </source>
</evidence>
<feature type="coiled-coil region" evidence="4">
    <location>
        <begin position="247"/>
        <end position="295"/>
    </location>
</feature>
<sequence>MSTLLKSFKLIQLIKVQVQGFRGFKDTVTIPFDLGKNEFLGDNGKGKSSIGELLAWIMTGRNIAGKQKEINVINKDTESVVGILTFMDQDGNMHELERKQTSSMSIKLDYETIPQKRLEELIPMDLFLSAFNPMFLLSLDESILRRTVANLFPNQTKEEILDEMDESNREVLKDEVFLVDQSNEYLKNQNAELRELDEKRKWLEGYIGKLKEKILIPEPHFFDETPLIAVQKQLEELNTRKPMLKDLQEVLKIRNEVQQKLAQVEHQTFAQQTQKAELLKEKALLQQKLETEMDKQYTPFNPAHIEAKLTVLRSDYKHNMEAERLLEAETNKLSARHVHVKEGEQCPYCKQTISEASLKVLATELALEVAKETEVLEIKRKEKQKTLAELEKEGKNLLLEIKKSKEEDEKKRKQFEAAKTKTIQDINNRLKVISTEVNSITSAEKAFVANKNSQMKSLQAEIHNLGVDKFEAENLRIEREFCAQISTEKAKLQSELKTLQKQKEEVLAHEAERKVLQKSADQRLKDLQVREKEMREYVEMEEIIRNKIYCIKDFNKKKIEMLTQKIKKYLKNVEIRLQRTVESTGELKDCFEIYYEGKELKICSNSEIIRAGLEISNMVSSLSNVKFPIFVDNGESITSYEDPGFQTIEVRVVKDKPLTMIKGGKEIVIHSIKTPVKSSKPKKIVHSRNGSSPGSSVAAV</sequence>
<dbReference type="Gene3D" id="3.40.50.300">
    <property type="entry name" value="P-loop containing nucleotide triphosphate hydrolases"/>
    <property type="match status" value="1"/>
</dbReference>
<comment type="similarity">
    <text evidence="1">Belongs to the SMC family. SbcC subfamily.</text>
</comment>
<organism evidence="6 7">
    <name type="scientific">Paenibacillus polymyxa (strain SC2)</name>
    <name type="common">Bacillus polymyxa</name>
    <dbReference type="NCBI Taxonomy" id="886882"/>
    <lineage>
        <taxon>Bacteria</taxon>
        <taxon>Bacillati</taxon>
        <taxon>Bacillota</taxon>
        <taxon>Bacilli</taxon>
        <taxon>Bacillales</taxon>
        <taxon>Paenibacillaceae</taxon>
        <taxon>Paenibacillus</taxon>
    </lineage>
</organism>
<geneLocation type="plasmid" evidence="6 7">
    <name>pSC2</name>
</geneLocation>
<dbReference type="Proteomes" id="UP000006868">
    <property type="component" value="Plasmid pSC2"/>
</dbReference>
<evidence type="ECO:0000256" key="2">
    <source>
        <dbReference type="ARBA" id="ARBA00011322"/>
    </source>
</evidence>
<feature type="compositionally biased region" description="Polar residues" evidence="5">
    <location>
        <begin position="688"/>
        <end position="700"/>
    </location>
</feature>
<comment type="subunit">
    <text evidence="2">Heterodimer of SbcC and SbcD.</text>
</comment>
<protein>
    <recommendedName>
        <fullName evidence="3">Nuclease SbcCD subunit C</fullName>
    </recommendedName>
</protein>
<dbReference type="PANTHER" id="PTHR32114">
    <property type="entry name" value="ABC TRANSPORTER ABCH.3"/>
    <property type="match status" value="1"/>
</dbReference>
<gene>
    <name evidence="6" type="ORF">PPSC2_28425</name>
</gene>
<dbReference type="KEGG" id="ppm:PPSC2_28425"/>
<feature type="region of interest" description="Disordered" evidence="5">
    <location>
        <begin position="678"/>
        <end position="700"/>
    </location>
</feature>
<evidence type="ECO:0000256" key="3">
    <source>
        <dbReference type="ARBA" id="ARBA00013368"/>
    </source>
</evidence>
<proteinExistence type="inferred from homology"/>
<dbReference type="OrthoDB" id="1698838at2"/>
<name>E3ELC0_PAEPS</name>
<evidence type="ECO:0000313" key="7">
    <source>
        <dbReference type="Proteomes" id="UP000006868"/>
    </source>
</evidence>
<dbReference type="PATRIC" id="fig|886882.15.peg.6029"/>
<evidence type="ECO:0000256" key="5">
    <source>
        <dbReference type="SAM" id="MobiDB-lite"/>
    </source>
</evidence>
<feature type="coiled-coil region" evidence="4">
    <location>
        <begin position="373"/>
        <end position="418"/>
    </location>
</feature>
<dbReference type="EMBL" id="CP002214">
    <property type="protein sequence ID" value="ADO59952.1"/>
    <property type="molecule type" value="Genomic_DNA"/>
</dbReference>
<dbReference type="HOGENOM" id="CLU_393727_0_0_9"/>
<keyword evidence="6" id="KW-0614">Plasmid</keyword>
<accession>E3ELC0</accession>
<feature type="coiled-coil region" evidence="4">
    <location>
        <begin position="482"/>
        <end position="519"/>
    </location>
</feature>
<dbReference type="PANTHER" id="PTHR32114:SF2">
    <property type="entry name" value="ABC TRANSPORTER ABCH.3"/>
    <property type="match status" value="1"/>
</dbReference>
<evidence type="ECO:0000256" key="1">
    <source>
        <dbReference type="ARBA" id="ARBA00006930"/>
    </source>
</evidence>
<keyword evidence="4" id="KW-0175">Coiled coil</keyword>
<evidence type="ECO:0000313" key="6">
    <source>
        <dbReference type="EMBL" id="ADO59952.1"/>
    </source>
</evidence>
<dbReference type="eggNOG" id="COG0419">
    <property type="taxonomic scope" value="Bacteria"/>
</dbReference>